<dbReference type="InterPro" id="IPR013658">
    <property type="entry name" value="SGL"/>
</dbReference>
<reference evidence="2 3" key="1">
    <citation type="submission" date="2021-07" db="EMBL/GenBank/DDBJ databases">
        <authorList>
            <person name="So Y."/>
        </authorList>
    </citation>
    <scope>NUCLEOTIDE SEQUENCE [LARGE SCALE GENOMIC DNA]</scope>
    <source>
        <strain evidence="2 3">HJA6</strain>
    </source>
</reference>
<organism evidence="2 3">
    <name type="scientific">Roseomonas alba</name>
    <dbReference type="NCBI Taxonomy" id="2846776"/>
    <lineage>
        <taxon>Bacteria</taxon>
        <taxon>Pseudomonadati</taxon>
        <taxon>Pseudomonadota</taxon>
        <taxon>Alphaproteobacteria</taxon>
        <taxon>Acetobacterales</taxon>
        <taxon>Roseomonadaceae</taxon>
        <taxon>Roseomonas</taxon>
    </lineage>
</organism>
<feature type="domain" description="SMP-30/Gluconolactonase/LRE-like region" evidence="1">
    <location>
        <begin position="13"/>
        <end position="282"/>
    </location>
</feature>
<name>A0ABS7A6S8_9PROT</name>
<comment type="caution">
    <text evidence="2">The sequence shown here is derived from an EMBL/GenBank/DDBJ whole genome shotgun (WGS) entry which is preliminary data.</text>
</comment>
<gene>
    <name evidence="2" type="ORF">KPL78_03320</name>
</gene>
<dbReference type="PANTHER" id="PTHR47572:SF5">
    <property type="entry name" value="BLR2277 PROTEIN"/>
    <property type="match status" value="1"/>
</dbReference>
<accession>A0ABS7A6S8</accession>
<dbReference type="Gene3D" id="2.120.10.30">
    <property type="entry name" value="TolB, C-terminal domain"/>
    <property type="match status" value="1"/>
</dbReference>
<sequence length="304" mass="31496">MTEGRILATGLKFPEGPAAMRDGSVLVAEIAGGTIRKVAPDGTASVFATTGGGPNGLAFGPDGALYVCNNGGNTYGAGHFTATGPAADYDGGSIQRVDMATGAVRTLYTHCGANRLSSPNDLVFDGAGGFYFTDIGKKFARNRDHGGVYYALADGSRVTEIAYPFAAANGCGLSPDGRTLYVAETETSRIWAFDITAPGVVKRAGFPSPNGGRLLCGLPGFQRFDSLAVDSAGNVCVGTLMTGHITVIAPDGTVLRQVKTPDIYPTNICFGGPDLRTAYITLSETGRLLALDWPVPGLDLHHAL</sequence>
<evidence type="ECO:0000313" key="3">
    <source>
        <dbReference type="Proteomes" id="UP001196565"/>
    </source>
</evidence>
<dbReference type="InterPro" id="IPR011042">
    <property type="entry name" value="6-blade_b-propeller_TolB-like"/>
</dbReference>
<protein>
    <submittedName>
        <fullName evidence="2">SMP-30/gluconolactonase/LRE family protein</fullName>
    </submittedName>
</protein>
<dbReference type="RefSeq" id="WP_219761441.1">
    <property type="nucleotide sequence ID" value="NZ_JAHYBZ010000001.1"/>
</dbReference>
<keyword evidence="3" id="KW-1185">Reference proteome</keyword>
<dbReference type="SUPFAM" id="SSF63829">
    <property type="entry name" value="Calcium-dependent phosphotriesterase"/>
    <property type="match status" value="1"/>
</dbReference>
<dbReference type="PANTHER" id="PTHR47572">
    <property type="entry name" value="LIPOPROTEIN-RELATED"/>
    <property type="match status" value="1"/>
</dbReference>
<evidence type="ECO:0000259" key="1">
    <source>
        <dbReference type="Pfam" id="PF08450"/>
    </source>
</evidence>
<dbReference type="Pfam" id="PF08450">
    <property type="entry name" value="SGL"/>
    <property type="match status" value="1"/>
</dbReference>
<dbReference type="EMBL" id="JAHYBZ010000001">
    <property type="protein sequence ID" value="MBW6396859.1"/>
    <property type="molecule type" value="Genomic_DNA"/>
</dbReference>
<proteinExistence type="predicted"/>
<evidence type="ECO:0000313" key="2">
    <source>
        <dbReference type="EMBL" id="MBW6396859.1"/>
    </source>
</evidence>
<dbReference type="InterPro" id="IPR051262">
    <property type="entry name" value="SMP-30/CGR1_Lactonase"/>
</dbReference>
<dbReference type="Proteomes" id="UP001196565">
    <property type="component" value="Unassembled WGS sequence"/>
</dbReference>